<keyword evidence="6 7" id="KW-0472">Membrane</keyword>
<feature type="domain" description="Bacterial sugar transferase" evidence="8">
    <location>
        <begin position="287"/>
        <end position="469"/>
    </location>
</feature>
<comment type="caution">
    <text evidence="9">The sequence shown here is derived from an EMBL/GenBank/DDBJ whole genome shotgun (WGS) entry which is preliminary data.</text>
</comment>
<evidence type="ECO:0000259" key="8">
    <source>
        <dbReference type="Pfam" id="PF02397"/>
    </source>
</evidence>
<dbReference type="Gene3D" id="3.40.50.720">
    <property type="entry name" value="NAD(P)-binding Rossmann-like Domain"/>
    <property type="match status" value="1"/>
</dbReference>
<evidence type="ECO:0000256" key="2">
    <source>
        <dbReference type="ARBA" id="ARBA00006464"/>
    </source>
</evidence>
<protein>
    <submittedName>
        <fullName evidence="9">Exopolysaccharide biosynthesis polyprenyl glycosylphosphotransferase</fullName>
    </submittedName>
</protein>
<dbReference type="GO" id="GO:0016780">
    <property type="term" value="F:phosphotransferase activity, for other substituted phosphate groups"/>
    <property type="evidence" value="ECO:0007669"/>
    <property type="project" value="TreeGrafter"/>
</dbReference>
<dbReference type="RefSeq" id="WP_171608481.1">
    <property type="nucleotide sequence ID" value="NZ_WHPF01000009.1"/>
</dbReference>
<sequence>MRQKKPIHISWYIVSDMFATAIVWSCIALQRRHLLNETPQTLYGLFTQDSFFPISLGLCVLLWVVIYAVIGSYNTPVYKKSRLQELTTTFIQSFIGAIILLFLLFFNDREHNYTYFYYTFFSLLFLQTGVVYAGRLLILTITKMQLHAGRFSFNTLIVGNSRKASEVFKDIKRAHDASGYSIVGFIAPEPQQKTGLARYTPYLGGLPQLEALIAQMAIQRVIIAMDATEQSETDEIISRLSEKDVEVKMIPETFQILSGAVKTENILGALLIAIDTGLMPEWQRNIKRLVDVAFSFLAAVVLSPLLLFAAIKTKLSSPGSIIFAQERIGYRGQPFTIYKFRSMYIDAEKNGPALSSGNDARITRWGRIMRKWRIDELPQLWNIFIGEMSFIGPRPERKFYIDQLNRQTPYFRYLLKVKPGLTSWGMVQFGYASTTAEMIQRMQYDLVYIENISLLLDFKIMLYTLKIILTGQGK</sequence>
<evidence type="ECO:0000256" key="5">
    <source>
        <dbReference type="ARBA" id="ARBA00022989"/>
    </source>
</evidence>
<dbReference type="EMBL" id="WHPF01000009">
    <property type="protein sequence ID" value="NNV56540.1"/>
    <property type="molecule type" value="Genomic_DNA"/>
</dbReference>
<dbReference type="InterPro" id="IPR017475">
    <property type="entry name" value="EPS_sugar_tfrase"/>
</dbReference>
<name>A0A8J8JUQ2_9BACT</name>
<feature type="transmembrane region" description="Helical" evidence="7">
    <location>
        <begin position="9"/>
        <end position="30"/>
    </location>
</feature>
<feature type="transmembrane region" description="Helical" evidence="7">
    <location>
        <begin position="50"/>
        <end position="74"/>
    </location>
</feature>
<reference evidence="9" key="1">
    <citation type="submission" date="2019-10" db="EMBL/GenBank/DDBJ databases">
        <title>Draft genome sequence of Panacibacter sp. KCS-6.</title>
        <authorList>
            <person name="Yim K.J."/>
        </authorList>
    </citation>
    <scope>NUCLEOTIDE SEQUENCE</scope>
    <source>
        <strain evidence="9">KCS-6</strain>
    </source>
</reference>
<evidence type="ECO:0000256" key="7">
    <source>
        <dbReference type="SAM" id="Phobius"/>
    </source>
</evidence>
<dbReference type="AlphaFoldDB" id="A0A8J8JUQ2"/>
<dbReference type="Proteomes" id="UP000598971">
    <property type="component" value="Unassembled WGS sequence"/>
</dbReference>
<evidence type="ECO:0000256" key="1">
    <source>
        <dbReference type="ARBA" id="ARBA00004141"/>
    </source>
</evidence>
<keyword evidence="5 7" id="KW-1133">Transmembrane helix</keyword>
<feature type="transmembrane region" description="Helical" evidence="7">
    <location>
        <begin position="118"/>
        <end position="138"/>
    </location>
</feature>
<feature type="transmembrane region" description="Helical" evidence="7">
    <location>
        <begin position="289"/>
        <end position="311"/>
    </location>
</feature>
<evidence type="ECO:0000313" key="9">
    <source>
        <dbReference type="EMBL" id="NNV56540.1"/>
    </source>
</evidence>
<organism evidence="9 10">
    <name type="scientific">Limnovirga soli</name>
    <dbReference type="NCBI Taxonomy" id="2656915"/>
    <lineage>
        <taxon>Bacteria</taxon>
        <taxon>Pseudomonadati</taxon>
        <taxon>Bacteroidota</taxon>
        <taxon>Chitinophagia</taxon>
        <taxon>Chitinophagales</taxon>
        <taxon>Chitinophagaceae</taxon>
        <taxon>Limnovirga</taxon>
    </lineage>
</organism>
<dbReference type="PANTHER" id="PTHR30576:SF0">
    <property type="entry name" value="UNDECAPRENYL-PHOSPHATE N-ACETYLGALACTOSAMINYL 1-PHOSPHATE TRANSFERASE-RELATED"/>
    <property type="match status" value="1"/>
</dbReference>
<evidence type="ECO:0000256" key="6">
    <source>
        <dbReference type="ARBA" id="ARBA00023136"/>
    </source>
</evidence>
<evidence type="ECO:0000313" key="10">
    <source>
        <dbReference type="Proteomes" id="UP000598971"/>
    </source>
</evidence>
<accession>A0A8J8JUQ2</accession>
<gene>
    <name evidence="9" type="ORF">GD597_13795</name>
</gene>
<evidence type="ECO:0000256" key="4">
    <source>
        <dbReference type="ARBA" id="ARBA00022692"/>
    </source>
</evidence>
<dbReference type="GO" id="GO:0016020">
    <property type="term" value="C:membrane"/>
    <property type="evidence" value="ECO:0007669"/>
    <property type="project" value="UniProtKB-SubCell"/>
</dbReference>
<keyword evidence="3" id="KW-0808">Transferase</keyword>
<keyword evidence="4 7" id="KW-0812">Transmembrane</keyword>
<dbReference type="InterPro" id="IPR003362">
    <property type="entry name" value="Bact_transf"/>
</dbReference>
<dbReference type="NCBIfam" id="TIGR03025">
    <property type="entry name" value="EPS_sugtrans"/>
    <property type="match status" value="1"/>
</dbReference>
<keyword evidence="10" id="KW-1185">Reference proteome</keyword>
<proteinExistence type="inferred from homology"/>
<evidence type="ECO:0000256" key="3">
    <source>
        <dbReference type="ARBA" id="ARBA00022679"/>
    </source>
</evidence>
<feature type="transmembrane region" description="Helical" evidence="7">
    <location>
        <begin position="86"/>
        <end position="106"/>
    </location>
</feature>
<dbReference type="PANTHER" id="PTHR30576">
    <property type="entry name" value="COLANIC BIOSYNTHESIS UDP-GLUCOSE LIPID CARRIER TRANSFERASE"/>
    <property type="match status" value="1"/>
</dbReference>
<comment type="similarity">
    <text evidence="2">Belongs to the bacterial sugar transferase family.</text>
</comment>
<comment type="subcellular location">
    <subcellularLocation>
        <location evidence="1">Membrane</location>
        <topology evidence="1">Multi-pass membrane protein</topology>
    </subcellularLocation>
</comment>
<dbReference type="Pfam" id="PF13727">
    <property type="entry name" value="CoA_binding_3"/>
    <property type="match status" value="1"/>
</dbReference>
<dbReference type="Pfam" id="PF02397">
    <property type="entry name" value="Bac_transf"/>
    <property type="match status" value="1"/>
</dbReference>